<name>A0A939RUI6_9MICO</name>
<dbReference type="GO" id="GO:0016787">
    <property type="term" value="F:hydrolase activity"/>
    <property type="evidence" value="ECO:0007669"/>
    <property type="project" value="UniProtKB-KW"/>
</dbReference>
<keyword evidence="4" id="KW-0812">Transmembrane</keyword>
<feature type="compositionally biased region" description="Basic and acidic residues" evidence="3">
    <location>
        <begin position="1"/>
        <end position="12"/>
    </location>
</feature>
<feature type="region of interest" description="Disordered" evidence="3">
    <location>
        <begin position="1"/>
        <end position="21"/>
    </location>
</feature>
<evidence type="ECO:0000256" key="1">
    <source>
        <dbReference type="ARBA" id="ARBA00022801"/>
    </source>
</evidence>
<dbReference type="SUPFAM" id="SSF63817">
    <property type="entry name" value="Sortase"/>
    <property type="match status" value="1"/>
</dbReference>
<dbReference type="CDD" id="cd05827">
    <property type="entry name" value="Sortase_C"/>
    <property type="match status" value="1"/>
</dbReference>
<proteinExistence type="predicted"/>
<dbReference type="NCBIfam" id="NF033745">
    <property type="entry name" value="class_C_sortase"/>
    <property type="match status" value="1"/>
</dbReference>
<gene>
    <name evidence="5" type="ORF">J4H91_10915</name>
</gene>
<dbReference type="NCBIfam" id="TIGR01076">
    <property type="entry name" value="sortase_fam"/>
    <property type="match status" value="1"/>
</dbReference>
<keyword evidence="4" id="KW-0472">Membrane</keyword>
<dbReference type="Pfam" id="PF04203">
    <property type="entry name" value="Sortase"/>
    <property type="match status" value="1"/>
</dbReference>
<comment type="caution">
    <text evidence="5">The sequence shown here is derived from an EMBL/GenBank/DDBJ whole genome shotgun (WGS) entry which is preliminary data.</text>
</comment>
<feature type="transmembrane region" description="Helical" evidence="4">
    <location>
        <begin position="280"/>
        <end position="300"/>
    </location>
</feature>
<dbReference type="InterPro" id="IPR023365">
    <property type="entry name" value="Sortase_dom-sf"/>
</dbReference>
<keyword evidence="1" id="KW-0378">Hydrolase</keyword>
<keyword evidence="6" id="KW-1185">Reference proteome</keyword>
<keyword evidence="4" id="KW-1133">Transmembrane helix</keyword>
<evidence type="ECO:0000313" key="6">
    <source>
        <dbReference type="Proteomes" id="UP000664398"/>
    </source>
</evidence>
<accession>A0A939RUI6</accession>
<evidence type="ECO:0000256" key="2">
    <source>
        <dbReference type="PIRSR" id="PIRSR605754-1"/>
    </source>
</evidence>
<feature type="active site" description="Proton donor/acceptor" evidence="2">
    <location>
        <position position="181"/>
    </location>
</feature>
<dbReference type="Proteomes" id="UP000664398">
    <property type="component" value="Unassembled WGS sequence"/>
</dbReference>
<reference evidence="5" key="1">
    <citation type="submission" date="2021-03" db="EMBL/GenBank/DDBJ databases">
        <title>Leucobacter chromiisoli sp. nov., isolated from chromium-containing soil of chemical plant.</title>
        <authorList>
            <person name="Xu Z."/>
        </authorList>
    </citation>
    <scope>NUCLEOTIDE SEQUENCE</scope>
    <source>
        <strain evidence="5">A2</strain>
    </source>
</reference>
<dbReference type="EMBL" id="JAGDYL010000019">
    <property type="protein sequence ID" value="MBO1805820.1"/>
    <property type="molecule type" value="Genomic_DNA"/>
</dbReference>
<organism evidence="5 6">
    <name type="scientific">Leucobacter ruminantium</name>
    <dbReference type="NCBI Taxonomy" id="1289170"/>
    <lineage>
        <taxon>Bacteria</taxon>
        <taxon>Bacillati</taxon>
        <taxon>Actinomycetota</taxon>
        <taxon>Actinomycetes</taxon>
        <taxon>Micrococcales</taxon>
        <taxon>Microbacteriaceae</taxon>
        <taxon>Leucobacter</taxon>
    </lineage>
</organism>
<dbReference type="InterPro" id="IPR005754">
    <property type="entry name" value="Sortase"/>
</dbReference>
<feature type="active site" description="Acyl-thioester intermediate" evidence="2">
    <location>
        <position position="243"/>
    </location>
</feature>
<dbReference type="InterPro" id="IPR042002">
    <property type="entry name" value="Sortase_C"/>
</dbReference>
<evidence type="ECO:0000256" key="3">
    <source>
        <dbReference type="SAM" id="MobiDB-lite"/>
    </source>
</evidence>
<dbReference type="RefSeq" id="WP_208046290.1">
    <property type="nucleotide sequence ID" value="NZ_JAGDYL010000019.1"/>
</dbReference>
<dbReference type="AlphaFoldDB" id="A0A939RUI6"/>
<evidence type="ECO:0000256" key="4">
    <source>
        <dbReference type="SAM" id="Phobius"/>
    </source>
</evidence>
<sequence>MQTSTRSREATRARRMRPPPAARWRFPPAQAIACLLILLGVCVLLYPQTASWFAQREQSRATESAQERLEAPPADDPGYRAEQIELAREYNDALSSGALLKANTPVATGEGDLAKGSPAYDELLDPTGTGFMGRLQYPSLGIDLPIYHGTADKTLRKGVGHLEGTSLPVGGAGTRAVLTAHRGLPESTLFTHLDRAEVGDTFTISVLDEVLTYRIFEKQVVDPADTEEILADPDRDLVTLVTCTPLGINSHRILVTAERVTPTPPSDIRAAATHPDLPGFPWWAVGVGVAATLLTAYVAWAGRARHTGSVQPRRSST</sequence>
<dbReference type="Gene3D" id="2.40.260.10">
    <property type="entry name" value="Sortase"/>
    <property type="match status" value="1"/>
</dbReference>
<evidence type="ECO:0000313" key="5">
    <source>
        <dbReference type="EMBL" id="MBO1805820.1"/>
    </source>
</evidence>
<protein>
    <submittedName>
        <fullName evidence="5">Class C sortase</fullName>
    </submittedName>
</protein>